<feature type="transmembrane region" description="Helical" evidence="6">
    <location>
        <begin position="308"/>
        <end position="327"/>
    </location>
</feature>
<gene>
    <name evidence="7" type="ORF">CVV26_02325</name>
</gene>
<reference evidence="7 8" key="1">
    <citation type="journal article" date="2017" name="ISME J.">
        <title>Potential for microbial H2 and metal transformations associated with novel bacteria and archaea in deep terrestrial subsurface sediments.</title>
        <authorList>
            <person name="Hernsdorf A.W."/>
            <person name="Amano Y."/>
            <person name="Miyakawa K."/>
            <person name="Ise K."/>
            <person name="Suzuki Y."/>
            <person name="Anantharaman K."/>
            <person name="Probst A."/>
            <person name="Burstein D."/>
            <person name="Thomas B.C."/>
            <person name="Banfield J.F."/>
        </authorList>
    </citation>
    <scope>NUCLEOTIDE SEQUENCE [LARGE SCALE GENOMIC DNA]</scope>
    <source>
        <strain evidence="7">HGW-Kuenenbacteria-1</strain>
    </source>
</reference>
<comment type="caution">
    <text evidence="7">The sequence shown here is derived from an EMBL/GenBank/DDBJ whole genome shotgun (WGS) entry which is preliminary data.</text>
</comment>
<name>A0A2N1UNF3_9BACT</name>
<keyword evidence="4 6" id="KW-1133">Transmembrane helix</keyword>
<accession>A0A2N1UNF3</accession>
<feature type="transmembrane region" description="Helical" evidence="6">
    <location>
        <begin position="442"/>
        <end position="464"/>
    </location>
</feature>
<dbReference type="Pfam" id="PF01943">
    <property type="entry name" value="Polysacc_synt"/>
    <property type="match status" value="1"/>
</dbReference>
<feature type="transmembrane region" description="Helical" evidence="6">
    <location>
        <begin position="187"/>
        <end position="207"/>
    </location>
</feature>
<dbReference type="AlphaFoldDB" id="A0A2N1UNF3"/>
<evidence type="ECO:0000256" key="4">
    <source>
        <dbReference type="ARBA" id="ARBA00022989"/>
    </source>
</evidence>
<evidence type="ECO:0000256" key="6">
    <source>
        <dbReference type="SAM" id="Phobius"/>
    </source>
</evidence>
<dbReference type="CDD" id="cd13128">
    <property type="entry name" value="MATE_Wzx_like"/>
    <property type="match status" value="1"/>
</dbReference>
<dbReference type="PANTHER" id="PTHR30250">
    <property type="entry name" value="PST FAMILY PREDICTED COLANIC ACID TRANSPORTER"/>
    <property type="match status" value="1"/>
</dbReference>
<feature type="transmembrane region" description="Helical" evidence="6">
    <location>
        <begin position="162"/>
        <end position="181"/>
    </location>
</feature>
<feature type="transmembrane region" description="Helical" evidence="6">
    <location>
        <begin position="93"/>
        <end position="117"/>
    </location>
</feature>
<feature type="transmembrane region" description="Helical" evidence="6">
    <location>
        <begin position="399"/>
        <end position="421"/>
    </location>
</feature>
<feature type="transmembrane region" description="Helical" evidence="6">
    <location>
        <begin position="26"/>
        <end position="47"/>
    </location>
</feature>
<evidence type="ECO:0000256" key="5">
    <source>
        <dbReference type="ARBA" id="ARBA00023136"/>
    </source>
</evidence>
<keyword evidence="5 6" id="KW-0472">Membrane</keyword>
<keyword evidence="2" id="KW-1003">Cell membrane</keyword>
<evidence type="ECO:0000256" key="2">
    <source>
        <dbReference type="ARBA" id="ARBA00022475"/>
    </source>
</evidence>
<dbReference type="InterPro" id="IPR002797">
    <property type="entry name" value="Polysacc_synth"/>
</dbReference>
<sequence length="497" mass="56832">MFNFKKKFNILDFKLKKPMKTITKNTIYLMSAYVVQKILTFLYFIFIARTIGDVNLGKYIFALSFTTIFSIFIDLGLNQILIKEVAKCKEKIIIYLSNIFIFKILAGIICFLVMILIINLFNYPFESKILVYLASGTMLLDSLNTTFYAVWRGLQNLKYEAIGIIIYQGIVVLVGCVALLFKLPLYVLIIALILGGLSNFLFALITLRKKALISPKIILFDKKMIFWLLKITIPFAFAIIFSRILGYSDVVLLKILTDDKSVGLYSVAFKLTFALQFIPATFVAALYPAFSNYFISSKERLIYIFEKAFIYLTFIVLPISIITIILADKIILGIYGQEFANSIFALRILMSGLFFVFLNYVSISFLTACNKQTKNTVILGIGMTMSVILNLIFIPLYGYIGVAGVATVVSIIMFCLLLFWVNKIFPESIWKRKELIKNICKSIFAVVIMGVFIFYLKLIIWWPILIVLGFIFYSIILVLSKAITLNEIKMTIEKIRK</sequence>
<comment type="subcellular location">
    <subcellularLocation>
        <location evidence="1">Cell membrane</location>
        <topology evidence="1">Multi-pass membrane protein</topology>
    </subcellularLocation>
</comment>
<feature type="transmembrane region" description="Helical" evidence="6">
    <location>
        <begin position="339"/>
        <end position="363"/>
    </location>
</feature>
<protein>
    <submittedName>
        <fullName evidence="7">Uncharacterized protein</fullName>
    </submittedName>
</protein>
<dbReference type="Proteomes" id="UP000233414">
    <property type="component" value="Unassembled WGS sequence"/>
</dbReference>
<feature type="transmembrane region" description="Helical" evidence="6">
    <location>
        <begin position="59"/>
        <end position="81"/>
    </location>
</feature>
<feature type="transmembrane region" description="Helical" evidence="6">
    <location>
        <begin position="129"/>
        <end position="150"/>
    </location>
</feature>
<proteinExistence type="predicted"/>
<dbReference type="InterPro" id="IPR050833">
    <property type="entry name" value="Poly_Biosynth_Transport"/>
</dbReference>
<evidence type="ECO:0000313" key="7">
    <source>
        <dbReference type="EMBL" id="PKL72286.1"/>
    </source>
</evidence>
<feature type="transmembrane region" description="Helical" evidence="6">
    <location>
        <begin position="227"/>
        <end position="247"/>
    </location>
</feature>
<organism evidence="7 8">
    <name type="scientific">Candidatus Kuenenbacteria bacterium HGW-Kuenenbacteria-1</name>
    <dbReference type="NCBI Taxonomy" id="2013812"/>
    <lineage>
        <taxon>Bacteria</taxon>
        <taxon>Candidatus Kueneniibacteriota</taxon>
    </lineage>
</organism>
<evidence type="ECO:0000256" key="1">
    <source>
        <dbReference type="ARBA" id="ARBA00004651"/>
    </source>
</evidence>
<evidence type="ECO:0000256" key="3">
    <source>
        <dbReference type="ARBA" id="ARBA00022692"/>
    </source>
</evidence>
<keyword evidence="3 6" id="KW-0812">Transmembrane</keyword>
<dbReference type="EMBL" id="PGYQ01000009">
    <property type="protein sequence ID" value="PKL72286.1"/>
    <property type="molecule type" value="Genomic_DNA"/>
</dbReference>
<feature type="transmembrane region" description="Helical" evidence="6">
    <location>
        <begin position="267"/>
        <end position="287"/>
    </location>
</feature>
<dbReference type="GO" id="GO:0005886">
    <property type="term" value="C:plasma membrane"/>
    <property type="evidence" value="ECO:0007669"/>
    <property type="project" value="UniProtKB-SubCell"/>
</dbReference>
<evidence type="ECO:0000313" key="8">
    <source>
        <dbReference type="Proteomes" id="UP000233414"/>
    </source>
</evidence>
<feature type="transmembrane region" description="Helical" evidence="6">
    <location>
        <begin position="375"/>
        <end position="393"/>
    </location>
</feature>
<dbReference type="PANTHER" id="PTHR30250:SF11">
    <property type="entry name" value="O-ANTIGEN TRANSPORTER-RELATED"/>
    <property type="match status" value="1"/>
</dbReference>